<gene>
    <name evidence="1" type="ORF">FHS30_001547</name>
</gene>
<dbReference type="SUPFAM" id="SSF52540">
    <property type="entry name" value="P-loop containing nucleoside triphosphate hydrolases"/>
    <property type="match status" value="1"/>
</dbReference>
<dbReference type="EMBL" id="JACHXZ010000002">
    <property type="protein sequence ID" value="MBB3168363.1"/>
    <property type="molecule type" value="Genomic_DNA"/>
</dbReference>
<comment type="caution">
    <text evidence="1">The sequence shown here is derived from an EMBL/GenBank/DDBJ whole genome shotgun (WGS) entry which is preliminary data.</text>
</comment>
<evidence type="ECO:0000313" key="2">
    <source>
        <dbReference type="Proteomes" id="UP000559987"/>
    </source>
</evidence>
<proteinExistence type="predicted"/>
<sequence>MKKIDLCYLHIGTEKTGTTSIQKALADGRTTLLENHILYPVSLGERNHVKLALSCYKGNRRIDFFERVLAQSDMSLEDFRDSMVKEFHDELEMYELRQVVISNEHLSAVLNDSVSIEELFKFLNDYFLRIIVVVYLRRQDRLATSLHTTRILSGSSQFGDVFSLQGGGSRYEYAKLIKSYQDIFGKENIIIRRYQEGGLVQGDSLHDFLSVTSLDKYVAPVGLVNENASLSEKAQEFLAYFNKEIPKFIDGMPNPLYGDIQRLLRDSFSGPGFYPAISEAKAFYSIYSEGNEYIRSVYFPEDASLFNEDFTMYREKGANRLCVEDAMKITASIWSQLHFEMEEKLAAEKAEAKEVVVNESQLCKEDKRNMLKRVVDFIFRRNSDI</sequence>
<dbReference type="Proteomes" id="UP000559987">
    <property type="component" value="Unassembled WGS sequence"/>
</dbReference>
<dbReference type="AlphaFoldDB" id="A0A839UL38"/>
<organism evidence="1 2">
    <name type="scientific">Simiduia aestuariiviva</name>
    <dbReference type="NCBI Taxonomy" id="1510459"/>
    <lineage>
        <taxon>Bacteria</taxon>
        <taxon>Pseudomonadati</taxon>
        <taxon>Pseudomonadota</taxon>
        <taxon>Gammaproteobacteria</taxon>
        <taxon>Cellvibrionales</taxon>
        <taxon>Cellvibrionaceae</taxon>
        <taxon>Simiduia</taxon>
    </lineage>
</organism>
<dbReference type="RefSeq" id="WP_183909849.1">
    <property type="nucleotide sequence ID" value="NZ_JACHXZ010000002.1"/>
</dbReference>
<protein>
    <submittedName>
        <fullName evidence="1">Uncharacterized protein</fullName>
    </submittedName>
</protein>
<evidence type="ECO:0000313" key="1">
    <source>
        <dbReference type="EMBL" id="MBB3168363.1"/>
    </source>
</evidence>
<name>A0A839UL38_9GAMM</name>
<reference evidence="1 2" key="1">
    <citation type="submission" date="2020-08" db="EMBL/GenBank/DDBJ databases">
        <title>Genomic Encyclopedia of Type Strains, Phase III (KMG-III): the genomes of soil and plant-associated and newly described type strains.</title>
        <authorList>
            <person name="Whitman W."/>
        </authorList>
    </citation>
    <scope>NUCLEOTIDE SEQUENCE [LARGE SCALE GENOMIC DNA]</scope>
    <source>
        <strain evidence="1 2">CECT 8571</strain>
    </source>
</reference>
<accession>A0A839UL38</accession>
<keyword evidence="2" id="KW-1185">Reference proteome</keyword>
<dbReference type="InterPro" id="IPR027417">
    <property type="entry name" value="P-loop_NTPase"/>
</dbReference>